<dbReference type="Proteomes" id="UP000793456">
    <property type="component" value="Chromosome XX"/>
</dbReference>
<dbReference type="EMBL" id="CM011693">
    <property type="protein sequence ID" value="TMS05853.1"/>
    <property type="molecule type" value="Genomic_DNA"/>
</dbReference>
<evidence type="ECO:0000313" key="1">
    <source>
        <dbReference type="EMBL" id="TMS05853.1"/>
    </source>
</evidence>
<gene>
    <name evidence="1" type="ORF">E3U43_005103</name>
</gene>
<accession>A0ACD3QFE1</accession>
<proteinExistence type="predicted"/>
<sequence length="1070" mass="120313">MKIPHPITGEIQLQINYDRNLGNLIVHVLQARNLAQRDNDGYSDPFVKVYLLPGRGADNKRRTRYAQKTMNPEWNQTVIYKNIHLEQLKKKTLEVTVWDYDRSSSNDFLGEVLIDLSNTAQLDNTPRWLPLKEQSESIEHSRAHHAAQGPPGSGSGLGHSQIHGQGYMSVPGMGPGHGMGQGQVSGQGDGSHDSPKNSVIKSRSHGIFPDPAKDMQMLPLEKSHSSPGSSKSSSDGQLRSHGPSRSQSKSSVTQAHLEDAGIAIAAAEAAVQQSRLQPRPGHRLGDVSGSVVLSAPSLVGDAYGGLDGEEGAGTGVDSAIFQVPRIGKTVPNGTDKNQLGTPENEGGKTQVMGEIKVALKKEVKTEGDQLVLEILQCRNITYKFKSPDHLPDLYVKLYVVNVATQKRIIKKKTRICRHDREPSFNETFRFPLNPTGHSIQLFLVSNGGKFMKKTLIGEAYIWLDKVDMRKRVVSWHKLFVSSTQTNPVRAWVFLVLLWQDGSLASQFPTQLMIKEWVDQMQKELVTLADTATAGKSLTEIFQRNRHLYTVEQNDAEELVARAATKIEQLLRKRSAALEKLATAAENFQMEYQWKDEFEDDEIAYYNAKDNLDANETEGRKYRIRPDFKEDPSFKRLTDHNHTAVHIPTDIYDGSTIVLNELNWTEALEEVFRKNREDDPTLLWQVFGSATGLARYYPASPWMDARKTPSKIDLYDVRRRPWYIQGAASPKDMLILVDASGSVSGLTLKLIRTSVSEMLETLSDDDYVNVVYFNTRVKKTACFDHLVQANVRNKKLLKDAVQNITAKGITNYTKGFEFAFEQLSAVRIFTFSVGQHNYDKGPIQWMACSNKGYFYEIPSIGAIRINTQEYLDVLGRPMVLADKQAKQVQWTNVYLDALELGLVITGTLPVFNKTKTKDDRNGEHQNQLILGVMGIDVSLDDIKKLTPRFTIGPNGYYFAIDPNGYVLLHPNLQPKNPKFQEPVTLDFLDAELENDIKVEIRRMMIDGETGERTIHTLVKTQDERYIDRGVRTYTWGPVNGNRLQCNPLVSHPTLPHTLIHMLSFSQAQPKH</sequence>
<reference evidence="1" key="1">
    <citation type="submission" date="2018-11" db="EMBL/GenBank/DDBJ databases">
        <title>The sequence and de novo assembly of Larimichthys crocea genome using PacBio and Hi-C technologies.</title>
        <authorList>
            <person name="Xu P."/>
            <person name="Chen B."/>
            <person name="Zhou Z."/>
            <person name="Ke Q."/>
            <person name="Wu Y."/>
            <person name="Bai H."/>
            <person name="Pu F."/>
        </authorList>
    </citation>
    <scope>NUCLEOTIDE SEQUENCE</scope>
    <source>
        <tissue evidence="1">Muscle</tissue>
    </source>
</reference>
<comment type="caution">
    <text evidence="1">The sequence shown here is derived from an EMBL/GenBank/DDBJ whole genome shotgun (WGS) entry which is preliminary data.</text>
</comment>
<organism evidence="1 2">
    <name type="scientific">Larimichthys crocea</name>
    <name type="common">Large yellow croaker</name>
    <name type="synonym">Pseudosciaena crocea</name>
    <dbReference type="NCBI Taxonomy" id="215358"/>
    <lineage>
        <taxon>Eukaryota</taxon>
        <taxon>Metazoa</taxon>
        <taxon>Chordata</taxon>
        <taxon>Craniata</taxon>
        <taxon>Vertebrata</taxon>
        <taxon>Euteleostomi</taxon>
        <taxon>Actinopterygii</taxon>
        <taxon>Neopterygii</taxon>
        <taxon>Teleostei</taxon>
        <taxon>Neoteleostei</taxon>
        <taxon>Acanthomorphata</taxon>
        <taxon>Eupercaria</taxon>
        <taxon>Sciaenidae</taxon>
        <taxon>Larimichthys</taxon>
    </lineage>
</organism>
<name>A0ACD3QFE1_LARCR</name>
<evidence type="ECO:0000313" key="2">
    <source>
        <dbReference type="Proteomes" id="UP000793456"/>
    </source>
</evidence>
<protein>
    <submittedName>
        <fullName evidence="1">Uncharacterized protein</fullName>
    </submittedName>
</protein>
<keyword evidence="2" id="KW-1185">Reference proteome</keyword>